<dbReference type="Proteomes" id="UP001059819">
    <property type="component" value="Chromosome"/>
</dbReference>
<evidence type="ECO:0000259" key="7">
    <source>
        <dbReference type="Pfam" id="PF01232"/>
    </source>
</evidence>
<dbReference type="PRINTS" id="PR00084">
    <property type="entry name" value="MTLDHDRGNASE"/>
</dbReference>
<dbReference type="InterPro" id="IPR013328">
    <property type="entry name" value="6PGD_dom2"/>
</dbReference>
<dbReference type="SUPFAM" id="SSF51735">
    <property type="entry name" value="NAD(P)-binding Rossmann-fold domains"/>
    <property type="match status" value="1"/>
</dbReference>
<proteinExistence type="inferred from homology"/>
<comment type="catalytic activity">
    <reaction evidence="6">
        <text>D-mannitol 1-phosphate + NAD(+) = beta-D-fructose 6-phosphate + NADH + H(+)</text>
        <dbReference type="Rhea" id="RHEA:19661"/>
        <dbReference type="ChEBI" id="CHEBI:15378"/>
        <dbReference type="ChEBI" id="CHEBI:57540"/>
        <dbReference type="ChEBI" id="CHEBI:57634"/>
        <dbReference type="ChEBI" id="CHEBI:57945"/>
        <dbReference type="ChEBI" id="CHEBI:61381"/>
        <dbReference type="EC" id="1.1.1.17"/>
    </reaction>
</comment>
<dbReference type="InterPro" id="IPR013118">
    <property type="entry name" value="Mannitol_DH_C"/>
</dbReference>
<comment type="similarity">
    <text evidence="1">Belongs to the mannitol dehydrogenase family.</text>
</comment>
<dbReference type="InterPro" id="IPR036291">
    <property type="entry name" value="NAD(P)-bd_dom_sf"/>
</dbReference>
<dbReference type="InterPro" id="IPR023027">
    <property type="entry name" value="Mannitol_DH_CS"/>
</dbReference>
<sequence>MKLIHFGAGNIGKCLVGCVLSQQVDLIYFVDNNKKVVDQLNNQKVIKIKTSEQKQYIINNFKSYLLSDFLKYKNTWDEINLITISIGVNNLDHIKDYIQKIIDYKSANQQQLIIMCCENKIRVSSWFKTKFNNLTSNIYFVDVLVDRIIPIQNNNSDFLECEDYYLWAVDNKQWPKEINKLKDLKYVDDFDNQIDKKIYMLNAIHCSISWYVFKNIGYQKCKTVYQAMQIKQVVDFVNDFLDEVIMVLNHKLNIELKNLIDYKKEIINRLNNKFIDDDLKRLARNSQLKLSENERILFSLNYAKTNNLKYKTIQLSYENGLEYLKEND</sequence>
<evidence type="ECO:0000259" key="8">
    <source>
        <dbReference type="Pfam" id="PF08125"/>
    </source>
</evidence>
<evidence type="ECO:0000313" key="10">
    <source>
        <dbReference type="Proteomes" id="UP001059819"/>
    </source>
</evidence>
<accession>A0ABY5TX53</accession>
<keyword evidence="10" id="KW-1185">Reference proteome</keyword>
<feature type="domain" description="Mannitol dehydrogenase N-terminal" evidence="7">
    <location>
        <begin position="1"/>
        <end position="176"/>
    </location>
</feature>
<dbReference type="Gene3D" id="3.40.50.720">
    <property type="entry name" value="NAD(P)-binding Rossmann-like Domain"/>
    <property type="match status" value="1"/>
</dbReference>
<dbReference type="Pfam" id="PF01232">
    <property type="entry name" value="Mannitol_dh"/>
    <property type="match status" value="1"/>
</dbReference>
<gene>
    <name evidence="9" type="ORF">NX779_01285</name>
</gene>
<dbReference type="Pfam" id="PF08125">
    <property type="entry name" value="Mannitol_dh_C"/>
    <property type="match status" value="1"/>
</dbReference>
<dbReference type="Gene3D" id="1.10.1040.10">
    <property type="entry name" value="N-(1-d-carboxylethyl)-l-norvaline Dehydrogenase, domain 2"/>
    <property type="match status" value="1"/>
</dbReference>
<dbReference type="RefSeq" id="WP_259430402.1">
    <property type="nucleotide sequence ID" value="NZ_CP103424.1"/>
</dbReference>
<protein>
    <recommendedName>
        <fullName evidence="3">Mannitol-1-phosphate 5-dehydrogenase</fullName>
        <ecNumber evidence="2">1.1.1.17</ecNumber>
    </recommendedName>
</protein>
<evidence type="ECO:0000256" key="4">
    <source>
        <dbReference type="ARBA" id="ARBA00023002"/>
    </source>
</evidence>
<keyword evidence="5" id="KW-0520">NAD</keyword>
<dbReference type="PROSITE" id="PS00974">
    <property type="entry name" value="MANNITOL_DHGENASE"/>
    <property type="match status" value="1"/>
</dbReference>
<dbReference type="PANTHER" id="PTHR30524">
    <property type="entry name" value="MANNITOL-1-PHOSPHATE 5-DEHYDROGENASE"/>
    <property type="match status" value="1"/>
</dbReference>
<dbReference type="InterPro" id="IPR008927">
    <property type="entry name" value="6-PGluconate_DH-like_C_sf"/>
</dbReference>
<dbReference type="EMBL" id="CP103424">
    <property type="protein sequence ID" value="UWD35254.1"/>
    <property type="molecule type" value="Genomic_DNA"/>
</dbReference>
<evidence type="ECO:0000313" key="9">
    <source>
        <dbReference type="EMBL" id="UWD35254.1"/>
    </source>
</evidence>
<dbReference type="InterPro" id="IPR000669">
    <property type="entry name" value="Mannitol_DH"/>
</dbReference>
<dbReference type="SUPFAM" id="SSF48179">
    <property type="entry name" value="6-phosphogluconate dehydrogenase C-terminal domain-like"/>
    <property type="match status" value="1"/>
</dbReference>
<dbReference type="EC" id="1.1.1.17" evidence="2"/>
<evidence type="ECO:0000256" key="1">
    <source>
        <dbReference type="ARBA" id="ARBA00006541"/>
    </source>
</evidence>
<reference evidence="9" key="1">
    <citation type="submission" date="2022-08" db="EMBL/GenBank/DDBJ databases">
        <title>Complete genome sequence of Mycoplasma cottewii type strain VIS.</title>
        <authorList>
            <person name="Spergser J."/>
        </authorList>
    </citation>
    <scope>NUCLEOTIDE SEQUENCE</scope>
    <source>
        <strain evidence="9">VIS</strain>
    </source>
</reference>
<evidence type="ECO:0000256" key="3">
    <source>
        <dbReference type="ARBA" id="ARBA00016219"/>
    </source>
</evidence>
<evidence type="ECO:0000256" key="5">
    <source>
        <dbReference type="ARBA" id="ARBA00023027"/>
    </source>
</evidence>
<keyword evidence="4" id="KW-0560">Oxidoreductase</keyword>
<name>A0ABY5TX53_9MOLU</name>
<dbReference type="InterPro" id="IPR013131">
    <property type="entry name" value="Mannitol_DH_N"/>
</dbReference>
<evidence type="ECO:0000256" key="2">
    <source>
        <dbReference type="ARBA" id="ARBA00012939"/>
    </source>
</evidence>
<organism evidence="9 10">
    <name type="scientific">Mycoplasma cottewii</name>
    <dbReference type="NCBI Taxonomy" id="51364"/>
    <lineage>
        <taxon>Bacteria</taxon>
        <taxon>Bacillati</taxon>
        <taxon>Mycoplasmatota</taxon>
        <taxon>Mollicutes</taxon>
        <taxon>Mycoplasmataceae</taxon>
        <taxon>Mycoplasma</taxon>
    </lineage>
</organism>
<dbReference type="PANTHER" id="PTHR30524:SF0">
    <property type="entry name" value="ALTRONATE OXIDOREDUCTASE-RELATED"/>
    <property type="match status" value="1"/>
</dbReference>
<evidence type="ECO:0000256" key="6">
    <source>
        <dbReference type="ARBA" id="ARBA00048615"/>
    </source>
</evidence>
<feature type="domain" description="Mannitol dehydrogenase C-terminal" evidence="8">
    <location>
        <begin position="194"/>
        <end position="328"/>
    </location>
</feature>